<dbReference type="Proteomes" id="UP001597307">
    <property type="component" value="Unassembled WGS sequence"/>
</dbReference>
<comment type="caution">
    <text evidence="2">The sequence shown here is derived from an EMBL/GenBank/DDBJ whole genome shotgun (WGS) entry which is preliminary data.</text>
</comment>
<keyword evidence="3" id="KW-1185">Reference proteome</keyword>
<proteinExistence type="predicted"/>
<dbReference type="Pfam" id="PF17957">
    <property type="entry name" value="Big_7"/>
    <property type="match status" value="3"/>
</dbReference>
<sequence length="595" mass="60409">MKARTLIALLALIVAFVAVETSAFSTAAFTSGTTNTGTVRAAADWTPPTVSMVNPGSPLKGAVTVTANAADAETGVSSVAIQHLAPGTSSWVTICTDSTAPYSCSWDTTLRADGAYSLRAIATDKADYTTTSAAVTTTVTNTIVVSLSDPGEAVRGSVPLSVSLGNAGTTSYAVRIEYAVADSGSWKTLCSAASCTWNTTGFANDFYDLRAAATANGSTTFSEVVEGVLVDNLAPTVTLADPGSPLSGVRTFAATATDAHSGVDEVAIQYAANGSSVWTTLCSVAEPFSCRYDTTSISDGTYSFRAVATDNAGNTRTSATVANRVINNVVASVSLDDPAAVISGSVPLTANAASTAGVASVRIQVAPAGTTAWATVCTVNAAPFTCAWNSAAVADGLYDFRAVMVDRALRETISATVTARRVDNTPLRGLDIQAVNGASTPGRMEAGDTLTFTCNDRVNPSSIVSGWNGSALGVTLRARGGGFLGMGTSGTTADVLRNGAAVNLGSVNLRQNYVRSLGTSSFAATMTATTVTINGVPSTVVTVTLGAVASGSSNLRTVTTAGSMIWTPSSTVTDLAGVRTSTAPITESGTLDREF</sequence>
<feature type="signal peptide" evidence="1">
    <location>
        <begin position="1"/>
        <end position="27"/>
    </location>
</feature>
<dbReference type="RefSeq" id="WP_343878244.1">
    <property type="nucleotide sequence ID" value="NZ_BAAAIJ010000013.1"/>
</dbReference>
<accession>A0ABW4Q7T9</accession>
<feature type="chain" id="PRO_5045458308" evidence="1">
    <location>
        <begin position="28"/>
        <end position="595"/>
    </location>
</feature>
<protein>
    <submittedName>
        <fullName evidence="2">Ig-like domain-containing protein</fullName>
    </submittedName>
</protein>
<reference evidence="3" key="1">
    <citation type="journal article" date="2019" name="Int. J. Syst. Evol. Microbiol.">
        <title>The Global Catalogue of Microorganisms (GCM) 10K type strain sequencing project: providing services to taxonomists for standard genome sequencing and annotation.</title>
        <authorList>
            <consortium name="The Broad Institute Genomics Platform"/>
            <consortium name="The Broad Institute Genome Sequencing Center for Infectious Disease"/>
            <person name="Wu L."/>
            <person name="Ma J."/>
        </authorList>
    </citation>
    <scope>NUCLEOTIDE SEQUENCE [LARGE SCALE GENOMIC DNA]</scope>
    <source>
        <strain evidence="3">JCM 11496</strain>
    </source>
</reference>
<evidence type="ECO:0000256" key="1">
    <source>
        <dbReference type="SAM" id="SignalP"/>
    </source>
</evidence>
<dbReference type="InterPro" id="IPR013783">
    <property type="entry name" value="Ig-like_fold"/>
</dbReference>
<gene>
    <name evidence="2" type="ORF">ACFSFX_09250</name>
</gene>
<dbReference type="EMBL" id="JBHUGA010000030">
    <property type="protein sequence ID" value="MFD1846782.1"/>
    <property type="molecule type" value="Genomic_DNA"/>
</dbReference>
<evidence type="ECO:0000313" key="3">
    <source>
        <dbReference type="Proteomes" id="UP001597307"/>
    </source>
</evidence>
<name>A0ABW4Q7T9_9MICC</name>
<evidence type="ECO:0000313" key="2">
    <source>
        <dbReference type="EMBL" id="MFD1846782.1"/>
    </source>
</evidence>
<dbReference type="Gene3D" id="2.60.40.10">
    <property type="entry name" value="Immunoglobulins"/>
    <property type="match status" value="3"/>
</dbReference>
<keyword evidence="1" id="KW-0732">Signal</keyword>
<organism evidence="2 3">
    <name type="scientific">Arthrobacter flavus</name>
    <dbReference type="NCBI Taxonomy" id="95172"/>
    <lineage>
        <taxon>Bacteria</taxon>
        <taxon>Bacillati</taxon>
        <taxon>Actinomycetota</taxon>
        <taxon>Actinomycetes</taxon>
        <taxon>Micrococcales</taxon>
        <taxon>Micrococcaceae</taxon>
        <taxon>Arthrobacter</taxon>
    </lineage>
</organism>